<dbReference type="VEuPathDB" id="FungiDB:JI435_072600"/>
<accession>Q0ULV4</accession>
<dbReference type="HOGENOM" id="CLU_2638870_0_0_1"/>
<dbReference type="GeneID" id="5974495"/>
<evidence type="ECO:0000313" key="3">
    <source>
        <dbReference type="Proteomes" id="UP000001055"/>
    </source>
</evidence>
<sequence length="77" mass="9087">MGNCGSRQDYEPGYSGPPPPSGNPQYDQWARDQHHREQYMRDQKRAQKKRSRKNGVIATMAAHDTIYTRWHTQVEER</sequence>
<protein>
    <submittedName>
        <fullName evidence="2">Uncharacterized protein</fullName>
    </submittedName>
</protein>
<proteinExistence type="predicted"/>
<dbReference type="KEGG" id="pno:SNOG_07260"/>
<gene>
    <name evidence="2" type="ORF">SNOG_07260</name>
</gene>
<dbReference type="EMBL" id="CH445334">
    <property type="protein sequence ID" value="EAT85911.1"/>
    <property type="molecule type" value="Genomic_DNA"/>
</dbReference>
<name>Q0ULV4_PHANO</name>
<feature type="region of interest" description="Disordered" evidence="1">
    <location>
        <begin position="1"/>
        <end position="60"/>
    </location>
</feature>
<evidence type="ECO:0000313" key="2">
    <source>
        <dbReference type="EMBL" id="EAT85911.1"/>
    </source>
</evidence>
<dbReference type="AlphaFoldDB" id="Q0ULV4"/>
<feature type="compositionally biased region" description="Basic and acidic residues" evidence="1">
    <location>
        <begin position="29"/>
        <end position="45"/>
    </location>
</feature>
<organism evidence="2 3">
    <name type="scientific">Phaeosphaeria nodorum (strain SN15 / ATCC MYA-4574 / FGSC 10173)</name>
    <name type="common">Glume blotch fungus</name>
    <name type="synonym">Parastagonospora nodorum</name>
    <dbReference type="NCBI Taxonomy" id="321614"/>
    <lineage>
        <taxon>Eukaryota</taxon>
        <taxon>Fungi</taxon>
        <taxon>Dikarya</taxon>
        <taxon>Ascomycota</taxon>
        <taxon>Pezizomycotina</taxon>
        <taxon>Dothideomycetes</taxon>
        <taxon>Pleosporomycetidae</taxon>
        <taxon>Pleosporales</taxon>
        <taxon>Pleosporineae</taxon>
        <taxon>Phaeosphaeriaceae</taxon>
        <taxon>Parastagonospora</taxon>
    </lineage>
</organism>
<evidence type="ECO:0000256" key="1">
    <source>
        <dbReference type="SAM" id="MobiDB-lite"/>
    </source>
</evidence>
<dbReference type="RefSeq" id="XP_001797605.1">
    <property type="nucleotide sequence ID" value="XM_001797553.1"/>
</dbReference>
<reference evidence="3" key="1">
    <citation type="journal article" date="2007" name="Plant Cell">
        <title>Dothideomycete-plant interactions illuminated by genome sequencing and EST analysis of the wheat pathogen Stagonospora nodorum.</title>
        <authorList>
            <person name="Hane J.K."/>
            <person name="Lowe R.G."/>
            <person name="Solomon P.S."/>
            <person name="Tan K.C."/>
            <person name="Schoch C.L."/>
            <person name="Spatafora J.W."/>
            <person name="Crous P.W."/>
            <person name="Kodira C."/>
            <person name="Birren B.W."/>
            <person name="Galagan J.E."/>
            <person name="Torriani S.F."/>
            <person name="McDonald B.A."/>
            <person name="Oliver R.P."/>
        </authorList>
    </citation>
    <scope>NUCLEOTIDE SEQUENCE [LARGE SCALE GENOMIC DNA]</scope>
    <source>
        <strain evidence="3">SN15 / ATCC MYA-4574 / FGSC 10173</strain>
    </source>
</reference>
<dbReference type="Proteomes" id="UP000001055">
    <property type="component" value="Unassembled WGS sequence"/>
</dbReference>
<dbReference type="InParanoid" id="Q0ULV4"/>